<gene>
    <name evidence="2" type="ORF">EX895_004585</name>
</gene>
<dbReference type="AlphaFoldDB" id="A0A4U7KR15"/>
<accession>A0A4U7KR15</accession>
<dbReference type="KEGG" id="sgra:EX895_004585"/>
<evidence type="ECO:0000256" key="1">
    <source>
        <dbReference type="SAM" id="MobiDB-lite"/>
    </source>
</evidence>
<dbReference type="RefSeq" id="XP_029738421.1">
    <property type="nucleotide sequence ID" value="XM_029885179.1"/>
</dbReference>
<feature type="region of interest" description="Disordered" evidence="1">
    <location>
        <begin position="705"/>
        <end position="731"/>
    </location>
</feature>
<feature type="compositionally biased region" description="Polar residues" evidence="1">
    <location>
        <begin position="771"/>
        <end position="792"/>
    </location>
</feature>
<dbReference type="OrthoDB" id="2546488at2759"/>
<feature type="compositionally biased region" description="Low complexity" evidence="1">
    <location>
        <begin position="31"/>
        <end position="52"/>
    </location>
</feature>
<feature type="compositionally biased region" description="Low complexity" evidence="1">
    <location>
        <begin position="647"/>
        <end position="656"/>
    </location>
</feature>
<organism evidence="2 3">
    <name type="scientific">Sporisorium graminicola</name>
    <dbReference type="NCBI Taxonomy" id="280036"/>
    <lineage>
        <taxon>Eukaryota</taxon>
        <taxon>Fungi</taxon>
        <taxon>Dikarya</taxon>
        <taxon>Basidiomycota</taxon>
        <taxon>Ustilaginomycotina</taxon>
        <taxon>Ustilaginomycetes</taxon>
        <taxon>Ustilaginales</taxon>
        <taxon>Ustilaginaceae</taxon>
        <taxon>Sporisorium</taxon>
    </lineage>
</organism>
<reference evidence="2 3" key="1">
    <citation type="submission" date="2019-05" db="EMBL/GenBank/DDBJ databases">
        <title>Sporisorium graminicola CBS 10092 draft sequencing and annotation.</title>
        <authorList>
            <person name="Solano-Gonzalez S."/>
            <person name="Caddick M.X."/>
            <person name="Darby A."/>
        </authorList>
    </citation>
    <scope>NUCLEOTIDE SEQUENCE [LARGE SCALE GENOMIC DNA]</scope>
    <source>
        <strain evidence="2 3">CBS 10092</strain>
    </source>
</reference>
<feature type="compositionally biased region" description="Low complexity" evidence="1">
    <location>
        <begin position="456"/>
        <end position="472"/>
    </location>
</feature>
<dbReference type="Proteomes" id="UP000306050">
    <property type="component" value="Chromosome SGRAM_4"/>
</dbReference>
<feature type="region of interest" description="Disordered" evidence="1">
    <location>
        <begin position="764"/>
        <end position="795"/>
    </location>
</feature>
<dbReference type="EMBL" id="SRRM01000017">
    <property type="protein sequence ID" value="TKY86436.1"/>
    <property type="molecule type" value="Genomic_DNA"/>
</dbReference>
<protein>
    <submittedName>
        <fullName evidence="2">Uncharacterized protein</fullName>
    </submittedName>
</protein>
<feature type="compositionally biased region" description="Polar residues" evidence="1">
    <location>
        <begin position="1"/>
        <end position="12"/>
    </location>
</feature>
<sequence>MLESVNRGQNASGKGAGPSDGLSLRERMRLQAQQKLQNQAASSSSPSSTNSIVDIDVDEDEDDLGSLTLGRTKRLAALKRPASYSIDPLDDTSRLKCHPNKLPTLTGSYATVPVNKAKGIDGLLREQQRRSKRGTDAHGFSRAEAIARSMEEERLGRMGIAYMDESDDDDGRSLTLDPCRSRAFSSRNTVGKNGKEQQQLTVKALSPTIPSFLWSSQSEAADSEDEARNEVDSRTAEDRLAASLDAVGADEDDKQLALDILQRDVGEASKGQAQKLKGRITFYKAGKVLAPATTFFCPFPTISRSTKDTRQLPAAAGASTAAAADKPTASDEIQWNTLARHILLAGLLPPSLDLDKRHIRRILVWLSISFILEHDAVQSGLICMLFQSLVFESAKSHYHRQLDSAIPKALTDVVNRVPRILHRLGMDDEVFEQCFPDNSEVADVPLFTVAQRKPTASSSQAQAQQDGARSSSPSAEFTEFKAYLTQAERDEILINLAGMLDKIASRPHPTLITDNLTIVAGYVASMAIACAAATSLCLVERIGAAFNSIFSAATREGSETLRTLQEQVCRRTFSALGTDAVAVRARLVTTLPGEGREIGAVRRWLAWRALTEHIAQAHASLAASPLMSGSDIVPSSDPFADEGEEMQQQQQQQQQQRGKEEETFEPLTLDLDMLVAAVDAGDARSPFYVAPFTVYGGEEMGPAAAAVTAKKDDDDEKSPPPDAPPTAGPVQHTTDFEAIIAATQLVSHALRDLPIHMCTFHPCSSSSSAADRSTPTPARPNGTPSAQTSTSGPRPRAALRLALAPYLSLDPELDDTRTDALHTLVQRLAHVNSRIWDNRGNVILQTLAKDALHRTGLALEYQLDMYGASGSRAGFIQ</sequence>
<feature type="region of interest" description="Disordered" evidence="1">
    <location>
        <begin position="453"/>
        <end position="474"/>
    </location>
</feature>
<feature type="compositionally biased region" description="Basic and acidic residues" evidence="1">
    <location>
        <begin position="226"/>
        <end position="236"/>
    </location>
</feature>
<evidence type="ECO:0000313" key="2">
    <source>
        <dbReference type="EMBL" id="TKY86436.1"/>
    </source>
</evidence>
<evidence type="ECO:0000313" key="3">
    <source>
        <dbReference type="Proteomes" id="UP000306050"/>
    </source>
</evidence>
<keyword evidence="3" id="KW-1185">Reference proteome</keyword>
<dbReference type="GeneID" id="40727480"/>
<feature type="region of interest" description="Disordered" evidence="1">
    <location>
        <begin position="215"/>
        <end position="236"/>
    </location>
</feature>
<name>A0A4U7KR15_9BASI</name>
<feature type="region of interest" description="Disordered" evidence="1">
    <location>
        <begin position="1"/>
        <end position="52"/>
    </location>
</feature>
<comment type="caution">
    <text evidence="2">The sequence shown here is derived from an EMBL/GenBank/DDBJ whole genome shotgun (WGS) entry which is preliminary data.</text>
</comment>
<feature type="region of interest" description="Disordered" evidence="1">
    <location>
        <begin position="627"/>
        <end position="662"/>
    </location>
</feature>
<proteinExistence type="predicted"/>